<feature type="transmembrane region" description="Helical" evidence="1">
    <location>
        <begin position="38"/>
        <end position="71"/>
    </location>
</feature>
<reference evidence="2" key="2">
    <citation type="submission" date="2023-10" db="EMBL/GenBank/DDBJ databases">
        <title>Description of novel Gluconobacter species.</title>
        <authorList>
            <person name="Cleenwerck I."/>
            <person name="Cnockaert M."/>
            <person name="Borremans W."/>
            <person name="Wieme A.D."/>
            <person name="De Vuyst L."/>
            <person name="Vandamme P."/>
        </authorList>
    </citation>
    <scope>NUCLEOTIDE SEQUENCE</scope>
    <source>
        <strain evidence="2">LMG1408</strain>
    </source>
</reference>
<name>A0AB35AR40_GLUOY</name>
<dbReference type="AlphaFoldDB" id="A0AB35AR40"/>
<reference evidence="2" key="1">
    <citation type="submission" date="2020-04" db="EMBL/GenBank/DDBJ databases">
        <authorList>
            <person name="Sombolestani A."/>
        </authorList>
    </citation>
    <scope>NUCLEOTIDE SEQUENCE</scope>
    <source>
        <strain evidence="2">LMG1408</strain>
    </source>
</reference>
<keyword evidence="1" id="KW-0472">Membrane</keyword>
<organism evidence="2 3">
    <name type="scientific">Gluconobacter oxydans</name>
    <name type="common">Gluconobacter suboxydans</name>
    <dbReference type="NCBI Taxonomy" id="442"/>
    <lineage>
        <taxon>Bacteria</taxon>
        <taxon>Pseudomonadati</taxon>
        <taxon>Pseudomonadota</taxon>
        <taxon>Alphaproteobacteria</taxon>
        <taxon>Acetobacterales</taxon>
        <taxon>Acetobacteraceae</taxon>
        <taxon>Gluconobacter</taxon>
    </lineage>
</organism>
<evidence type="ECO:0000256" key="1">
    <source>
        <dbReference type="SAM" id="Phobius"/>
    </source>
</evidence>
<feature type="transmembrane region" description="Helical" evidence="1">
    <location>
        <begin position="116"/>
        <end position="138"/>
    </location>
</feature>
<protein>
    <submittedName>
        <fullName evidence="2">Uncharacterized protein</fullName>
    </submittedName>
</protein>
<gene>
    <name evidence="2" type="ORF">HKD20_13655</name>
</gene>
<proteinExistence type="predicted"/>
<keyword evidence="1" id="KW-1133">Transmembrane helix</keyword>
<dbReference type="Proteomes" id="UP000603665">
    <property type="component" value="Unassembled WGS sequence"/>
</dbReference>
<dbReference type="EMBL" id="JABCQL010000064">
    <property type="protein sequence ID" value="MBF0857515.1"/>
    <property type="molecule type" value="Genomic_DNA"/>
</dbReference>
<feature type="transmembrane region" description="Helical" evidence="1">
    <location>
        <begin position="7"/>
        <end position="32"/>
    </location>
</feature>
<keyword evidence="1" id="KW-0812">Transmembrane</keyword>
<evidence type="ECO:0000313" key="2">
    <source>
        <dbReference type="EMBL" id="MBF0857515.1"/>
    </source>
</evidence>
<evidence type="ECO:0000313" key="3">
    <source>
        <dbReference type="Proteomes" id="UP000603665"/>
    </source>
</evidence>
<feature type="transmembrane region" description="Helical" evidence="1">
    <location>
        <begin position="78"/>
        <end position="96"/>
    </location>
</feature>
<sequence>MRKTKYLSVYIIFLLINLISVALCFAFHSIGYSDFGRFLGYIIGGAAASLSPTYSDGYLIIASAIIIYIVVRNPALKFVVSVVFLLMYQAYIFHHMVDESKVLGQPRPNYLDGFGFRLYAQTIILSIMASIECIWRVVRGKVSKNKS</sequence>
<dbReference type="RefSeq" id="WP_131973959.1">
    <property type="nucleotide sequence ID" value="NZ_BJNM01000077.1"/>
</dbReference>
<comment type="caution">
    <text evidence="2">The sequence shown here is derived from an EMBL/GenBank/DDBJ whole genome shotgun (WGS) entry which is preliminary data.</text>
</comment>
<accession>A0AB35AR40</accession>